<dbReference type="PANTHER" id="PTHR24198">
    <property type="entry name" value="ANKYRIN REPEAT AND PROTEIN KINASE DOMAIN-CONTAINING PROTEIN"/>
    <property type="match status" value="1"/>
</dbReference>
<feature type="repeat" description="ANK" evidence="3">
    <location>
        <begin position="129"/>
        <end position="161"/>
    </location>
</feature>
<dbReference type="Pfam" id="PF12796">
    <property type="entry name" value="Ank_2"/>
    <property type="match status" value="2"/>
</dbReference>
<dbReference type="SUPFAM" id="SSF48403">
    <property type="entry name" value="Ankyrin repeat"/>
    <property type="match status" value="1"/>
</dbReference>
<dbReference type="PROSITE" id="PS50088">
    <property type="entry name" value="ANK_REPEAT"/>
    <property type="match status" value="1"/>
</dbReference>
<dbReference type="Proteomes" id="UP001431209">
    <property type="component" value="Unassembled WGS sequence"/>
</dbReference>
<evidence type="ECO:0000256" key="1">
    <source>
        <dbReference type="ARBA" id="ARBA00022737"/>
    </source>
</evidence>
<proteinExistence type="predicted"/>
<name>A0AAW2Z5M1_9EUKA</name>
<accession>A0AAW2Z5M1</accession>
<organism evidence="5 6">
    <name type="scientific">Acrasis kona</name>
    <dbReference type="NCBI Taxonomy" id="1008807"/>
    <lineage>
        <taxon>Eukaryota</taxon>
        <taxon>Discoba</taxon>
        <taxon>Heterolobosea</taxon>
        <taxon>Tetramitia</taxon>
        <taxon>Eutetramitia</taxon>
        <taxon>Acrasidae</taxon>
        <taxon>Acrasis</taxon>
    </lineage>
</organism>
<keyword evidence="1" id="KW-0677">Repeat</keyword>
<dbReference type="InterPro" id="IPR002110">
    <property type="entry name" value="Ankyrin_rpt"/>
</dbReference>
<dbReference type="Gene3D" id="1.25.40.20">
    <property type="entry name" value="Ankyrin repeat-containing domain"/>
    <property type="match status" value="1"/>
</dbReference>
<dbReference type="InterPro" id="IPR036770">
    <property type="entry name" value="Ankyrin_rpt-contain_sf"/>
</dbReference>
<dbReference type="AlphaFoldDB" id="A0AAW2Z5M1"/>
<gene>
    <name evidence="5" type="ORF">AKO1_011596</name>
</gene>
<dbReference type="EMBL" id="JAOPGA020001054">
    <property type="protein sequence ID" value="KAL0484542.1"/>
    <property type="molecule type" value="Genomic_DNA"/>
</dbReference>
<keyword evidence="2 3" id="KW-0040">ANK repeat</keyword>
<evidence type="ECO:0000256" key="4">
    <source>
        <dbReference type="SAM" id="MobiDB-lite"/>
    </source>
</evidence>
<evidence type="ECO:0000313" key="5">
    <source>
        <dbReference type="EMBL" id="KAL0484542.1"/>
    </source>
</evidence>
<protein>
    <submittedName>
        <fullName evidence="5">Uncharacterized protein</fullName>
    </submittedName>
</protein>
<evidence type="ECO:0000313" key="6">
    <source>
        <dbReference type="Proteomes" id="UP001431209"/>
    </source>
</evidence>
<comment type="caution">
    <text evidence="5">The sequence shown here is derived from an EMBL/GenBank/DDBJ whole genome shotgun (WGS) entry which is preliminary data.</text>
</comment>
<dbReference type="SMART" id="SM00248">
    <property type="entry name" value="ANK"/>
    <property type="match status" value="4"/>
</dbReference>
<reference evidence="5 6" key="1">
    <citation type="submission" date="2024-03" db="EMBL/GenBank/DDBJ databases">
        <title>The Acrasis kona genome and developmental transcriptomes reveal deep origins of eukaryotic multicellular pathways.</title>
        <authorList>
            <person name="Sheikh S."/>
            <person name="Fu C.-J."/>
            <person name="Brown M.W."/>
            <person name="Baldauf S.L."/>
        </authorList>
    </citation>
    <scope>NUCLEOTIDE SEQUENCE [LARGE SCALE GENOMIC DNA]</scope>
    <source>
        <strain evidence="5 6">ATCC MYA-3509</strain>
    </source>
</reference>
<sequence length="238" mass="26696">MSSLKPTHRINHNRPHQLFSTPKQHAQQCLFVAVTMGQTDQLTEMLKDPENIQLINGQDYLGRTPLMIAISSSNTAMCQLLLSQKNININLKTYLEQKNALIMASERGLKSVVQILLTLNAVVDDVDLEHKTALMHAVENGSSLIVSILLDAKSGVNLRDVNGRTALIYSVKNRSFNLLSKPNLKLIKCLLKAGALTEIKDKSNKDVLDYVEEPSKRTELSQFFDKTLKKYVEDGTYE</sequence>
<evidence type="ECO:0000256" key="2">
    <source>
        <dbReference type="ARBA" id="ARBA00023043"/>
    </source>
</evidence>
<dbReference type="PANTHER" id="PTHR24198:SF165">
    <property type="entry name" value="ANKYRIN REPEAT-CONTAINING PROTEIN-RELATED"/>
    <property type="match status" value="1"/>
</dbReference>
<keyword evidence="6" id="KW-1185">Reference proteome</keyword>
<feature type="compositionally biased region" description="Basic residues" evidence="4">
    <location>
        <begin position="1"/>
        <end position="15"/>
    </location>
</feature>
<evidence type="ECO:0000256" key="3">
    <source>
        <dbReference type="PROSITE-ProRule" id="PRU00023"/>
    </source>
</evidence>
<feature type="region of interest" description="Disordered" evidence="4">
    <location>
        <begin position="1"/>
        <end position="21"/>
    </location>
</feature>